<reference evidence="2 3" key="1">
    <citation type="submission" date="2018-03" db="EMBL/GenBank/DDBJ databases">
        <title>Alkalicoccus saliphilus sp. nov., isolated from a mineral pool.</title>
        <authorList>
            <person name="Zhao B."/>
        </authorList>
    </citation>
    <scope>NUCLEOTIDE SEQUENCE [LARGE SCALE GENOMIC DNA]</scope>
    <source>
        <strain evidence="2 3">6AG</strain>
    </source>
</reference>
<feature type="transmembrane region" description="Helical" evidence="1">
    <location>
        <begin position="7"/>
        <end position="26"/>
    </location>
</feature>
<feature type="transmembrane region" description="Helical" evidence="1">
    <location>
        <begin position="200"/>
        <end position="219"/>
    </location>
</feature>
<evidence type="ECO:0000256" key="1">
    <source>
        <dbReference type="SAM" id="Phobius"/>
    </source>
</evidence>
<keyword evidence="1" id="KW-0472">Membrane</keyword>
<sequence>MNLGYFMALLLGATFFINVWMVLFNRTDFDPLFWNLLLAWIPLGFACAAHWVLSTSRTMHGRGIIALILAAGWLFFYPNTVYILTDFLHLSDLNFHHSEPEETGGDATLYAMDGRAWNSFFTIAFSAGIGLAISVISLYLMHGHVQKRFHTISGWLFVAVVQALCGIGVYLGRFIRFNTWDILREPFTILAVTINSIDRFMIYFTGGFTLIGLFSYLFFYTATRMTKSK</sequence>
<accession>A0A2T4U481</accession>
<dbReference type="Proteomes" id="UP000240509">
    <property type="component" value="Unassembled WGS sequence"/>
</dbReference>
<gene>
    <name evidence="2" type="ORF">C6Y45_12465</name>
</gene>
<evidence type="ECO:0000313" key="2">
    <source>
        <dbReference type="EMBL" id="PTL38211.1"/>
    </source>
</evidence>
<organism evidence="2 3">
    <name type="scientific">Alkalicoccus saliphilus</name>
    <dbReference type="NCBI Taxonomy" id="200989"/>
    <lineage>
        <taxon>Bacteria</taxon>
        <taxon>Bacillati</taxon>
        <taxon>Bacillota</taxon>
        <taxon>Bacilli</taxon>
        <taxon>Bacillales</taxon>
        <taxon>Bacillaceae</taxon>
        <taxon>Alkalicoccus</taxon>
    </lineage>
</organism>
<feature type="transmembrane region" description="Helical" evidence="1">
    <location>
        <begin position="65"/>
        <end position="85"/>
    </location>
</feature>
<keyword evidence="1" id="KW-0812">Transmembrane</keyword>
<dbReference type="AlphaFoldDB" id="A0A2T4U481"/>
<feature type="transmembrane region" description="Helical" evidence="1">
    <location>
        <begin position="152"/>
        <end position="171"/>
    </location>
</feature>
<evidence type="ECO:0000313" key="3">
    <source>
        <dbReference type="Proteomes" id="UP000240509"/>
    </source>
</evidence>
<dbReference type="InterPro" id="IPR009793">
    <property type="entry name" value="DUF1361"/>
</dbReference>
<proteinExistence type="predicted"/>
<comment type="caution">
    <text evidence="2">The sequence shown here is derived from an EMBL/GenBank/DDBJ whole genome shotgun (WGS) entry which is preliminary data.</text>
</comment>
<keyword evidence="1" id="KW-1133">Transmembrane helix</keyword>
<feature type="transmembrane region" description="Helical" evidence="1">
    <location>
        <begin position="32"/>
        <end position="53"/>
    </location>
</feature>
<name>A0A2T4U481_9BACI</name>
<keyword evidence="3" id="KW-1185">Reference proteome</keyword>
<dbReference type="EMBL" id="PZJJ01000022">
    <property type="protein sequence ID" value="PTL38211.1"/>
    <property type="molecule type" value="Genomic_DNA"/>
</dbReference>
<dbReference type="RefSeq" id="WP_107585559.1">
    <property type="nucleotide sequence ID" value="NZ_PZJJ01000022.1"/>
</dbReference>
<feature type="transmembrane region" description="Helical" evidence="1">
    <location>
        <begin position="120"/>
        <end position="140"/>
    </location>
</feature>
<dbReference type="Pfam" id="PF07099">
    <property type="entry name" value="DUF1361"/>
    <property type="match status" value="1"/>
</dbReference>
<dbReference type="OrthoDB" id="4540541at2"/>
<protein>
    <recommendedName>
        <fullName evidence="4">DUF1361 domain-containing protein</fullName>
    </recommendedName>
</protein>
<evidence type="ECO:0008006" key="4">
    <source>
        <dbReference type="Google" id="ProtNLM"/>
    </source>
</evidence>